<proteinExistence type="inferred from homology"/>
<feature type="transmembrane region" description="Helical" evidence="6">
    <location>
        <begin position="119"/>
        <end position="137"/>
    </location>
</feature>
<gene>
    <name evidence="7 9 10" type="ORF">SRAE_1000131200</name>
</gene>
<dbReference type="Pfam" id="PF00860">
    <property type="entry name" value="Xan_ur_permease"/>
    <property type="match status" value="1"/>
</dbReference>
<evidence type="ECO:0000256" key="4">
    <source>
        <dbReference type="ARBA" id="ARBA00022989"/>
    </source>
</evidence>
<dbReference type="STRING" id="34506.A0A090L041"/>
<protein>
    <submittedName>
        <fullName evidence="7 9">Xanthine/uracil/vitamin C permease family-containing protein</fullName>
    </submittedName>
</protein>
<evidence type="ECO:0000256" key="2">
    <source>
        <dbReference type="ARBA" id="ARBA00008821"/>
    </source>
</evidence>
<dbReference type="GeneID" id="36375411"/>
<dbReference type="Proteomes" id="UP000035682">
    <property type="component" value="Unplaced"/>
</dbReference>
<organism evidence="7">
    <name type="scientific">Strongyloides ratti</name>
    <name type="common">Parasitic roundworm</name>
    <dbReference type="NCBI Taxonomy" id="34506"/>
    <lineage>
        <taxon>Eukaryota</taxon>
        <taxon>Metazoa</taxon>
        <taxon>Ecdysozoa</taxon>
        <taxon>Nematoda</taxon>
        <taxon>Chromadorea</taxon>
        <taxon>Rhabditida</taxon>
        <taxon>Tylenchina</taxon>
        <taxon>Panagrolaimomorpha</taxon>
        <taxon>Strongyloidoidea</taxon>
        <taxon>Strongyloididae</taxon>
        <taxon>Strongyloides</taxon>
    </lineage>
</organism>
<dbReference type="EMBL" id="LN609528">
    <property type="protein sequence ID" value="CEF63046.1"/>
    <property type="molecule type" value="Genomic_DNA"/>
</dbReference>
<dbReference type="WormBase" id="SRAE_1000131200">
    <property type="protein sequence ID" value="SRP08130"/>
    <property type="gene ID" value="WBGene00257916"/>
</dbReference>
<reference evidence="9" key="2">
    <citation type="submission" date="2020-12" db="UniProtKB">
        <authorList>
            <consortium name="WormBaseParasite"/>
        </authorList>
    </citation>
    <scope>IDENTIFICATION</scope>
</reference>
<feature type="transmembrane region" description="Helical" evidence="6">
    <location>
        <begin position="415"/>
        <end position="431"/>
    </location>
</feature>
<comment type="similarity">
    <text evidence="2">Belongs to the nucleobase:cation symporter-2 (NCS2) (TC 2.A.40) family.</text>
</comment>
<dbReference type="OrthoDB" id="1641903at2759"/>
<evidence type="ECO:0000313" key="10">
    <source>
        <dbReference type="WormBase" id="SRAE_1000131200"/>
    </source>
</evidence>
<evidence type="ECO:0000313" key="7">
    <source>
        <dbReference type="EMBL" id="CEF63046.1"/>
    </source>
</evidence>
<dbReference type="GO" id="GO:0016020">
    <property type="term" value="C:membrane"/>
    <property type="evidence" value="ECO:0007669"/>
    <property type="project" value="UniProtKB-SubCell"/>
</dbReference>
<feature type="transmembrane region" description="Helical" evidence="6">
    <location>
        <begin position="213"/>
        <end position="236"/>
    </location>
</feature>
<dbReference type="AlphaFoldDB" id="A0A090L041"/>
<dbReference type="RefSeq" id="XP_024502248.1">
    <property type="nucleotide sequence ID" value="XM_024648250.1"/>
</dbReference>
<feature type="transmembrane region" description="Helical" evidence="6">
    <location>
        <begin position="76"/>
        <end position="98"/>
    </location>
</feature>
<reference evidence="7 8" key="1">
    <citation type="submission" date="2014-09" db="EMBL/GenBank/DDBJ databases">
        <authorList>
            <person name="Martin A.A."/>
        </authorList>
    </citation>
    <scope>NUCLEOTIDE SEQUENCE</scope>
    <source>
        <strain evidence="8">ED321</strain>
        <strain evidence="7">ED321 Heterogonic</strain>
    </source>
</reference>
<evidence type="ECO:0000256" key="6">
    <source>
        <dbReference type="SAM" id="Phobius"/>
    </source>
</evidence>
<evidence type="ECO:0000256" key="3">
    <source>
        <dbReference type="ARBA" id="ARBA00022692"/>
    </source>
</evidence>
<dbReference type="GO" id="GO:0022857">
    <property type="term" value="F:transmembrane transporter activity"/>
    <property type="evidence" value="ECO:0007669"/>
    <property type="project" value="InterPro"/>
</dbReference>
<feature type="transmembrane region" description="Helical" evidence="6">
    <location>
        <begin position="172"/>
        <end position="193"/>
    </location>
</feature>
<dbReference type="eggNOG" id="KOG1292">
    <property type="taxonomic scope" value="Eukaryota"/>
</dbReference>
<feature type="transmembrane region" description="Helical" evidence="6">
    <location>
        <begin position="30"/>
        <end position="56"/>
    </location>
</feature>
<keyword evidence="4 6" id="KW-1133">Transmembrane helix</keyword>
<keyword evidence="8" id="KW-1185">Reference proteome</keyword>
<dbReference type="InterPro" id="IPR006043">
    <property type="entry name" value="NCS2"/>
</dbReference>
<dbReference type="PANTHER" id="PTHR11119">
    <property type="entry name" value="XANTHINE-URACIL / VITAMIN C PERMEASE FAMILY MEMBER"/>
    <property type="match status" value="1"/>
</dbReference>
<evidence type="ECO:0000313" key="8">
    <source>
        <dbReference type="Proteomes" id="UP000035682"/>
    </source>
</evidence>
<evidence type="ECO:0000256" key="5">
    <source>
        <dbReference type="ARBA" id="ARBA00023136"/>
    </source>
</evidence>
<keyword evidence="3 6" id="KW-0812">Transmembrane</keyword>
<evidence type="ECO:0000313" key="9">
    <source>
        <dbReference type="WBParaSite" id="SRAE_1000131200.1"/>
    </source>
</evidence>
<dbReference type="CTD" id="36375411"/>
<dbReference type="WBParaSite" id="SRAE_1000131200.1">
    <property type="protein sequence ID" value="SRAE_1000131200.1"/>
    <property type="gene ID" value="WBGene00257916"/>
</dbReference>
<keyword evidence="5 6" id="KW-0472">Membrane</keyword>
<evidence type="ECO:0000256" key="1">
    <source>
        <dbReference type="ARBA" id="ARBA00004141"/>
    </source>
</evidence>
<sequence>MSDFHTPVDLNEESKNVKQREMIKVDQMPSFSLTVLFGFQQVMVCVSALLTIPFILTDSLCPGDKLNEVRVKLISATFVTSGISTIIQSAFGFRLALLQGVAFAYVPTIEAYFKQKQQCSLMISSLIPFFIGITGMVGKITKYIGPLTIASIMLCLVISSVNMTVNRMEKHWVAIVQAGALFITILYLANFNVKLPTFKNGKIKMVKTNIFSHYPYLIAIIVAWMTCIILTITNLVPPESEARTDKNSSIAVIKKSPWVRVPYPGMYGPPRFDAALILGFIVSAMTSVFESIGDYHAAARVSEERPPPSHAINRGIIAEACGSFLSSLLGPGAGITTHTENIGVMGVTRVASRYVMCFAGCILIILGIFTKVGAVLSTIPDPLVGGVLASSMAMVAGVAISNLQQVDMQLSRNMTILGFSIMTGIALPEYFRRHKINTNNAIANQVLQVLLTLEMFIGGLTACILDNTVPGASREQRGLRERGLKHELGEMNRDVYYWPNWAMKIVEKVPILRILPFIPKEKVLKNNHINDISKF</sequence>
<feature type="transmembrane region" description="Helical" evidence="6">
    <location>
        <begin position="143"/>
        <end position="165"/>
    </location>
</feature>
<dbReference type="OMA" id="QHIAAMY"/>
<name>A0A090L041_STRRB</name>
<comment type="subcellular location">
    <subcellularLocation>
        <location evidence="1">Membrane</location>
        <topology evidence="1">Multi-pass membrane protein</topology>
    </subcellularLocation>
</comment>
<accession>A0A090L041</accession>
<feature type="transmembrane region" description="Helical" evidence="6">
    <location>
        <begin position="383"/>
        <end position="403"/>
    </location>
</feature>
<feature type="transmembrane region" description="Helical" evidence="6">
    <location>
        <begin position="354"/>
        <end position="377"/>
    </location>
</feature>